<dbReference type="STRING" id="1035.BN961_01159"/>
<dbReference type="Pfam" id="PF25461">
    <property type="entry name" value="Beta-barrel_SelB"/>
    <property type="match status" value="1"/>
</dbReference>
<dbReference type="InterPro" id="IPR000795">
    <property type="entry name" value="T_Tr_GTP-bd_dom"/>
</dbReference>
<evidence type="ECO:0000313" key="11">
    <source>
        <dbReference type="EMBL" id="CEG07757.1"/>
    </source>
</evidence>
<evidence type="ECO:0000256" key="6">
    <source>
        <dbReference type="ARBA" id="ARBA00023134"/>
    </source>
</evidence>
<evidence type="ECO:0000256" key="3">
    <source>
        <dbReference type="ARBA" id="ARBA00022490"/>
    </source>
</evidence>
<dbReference type="NCBIfam" id="TIGR00475">
    <property type="entry name" value="selB"/>
    <property type="match status" value="1"/>
</dbReference>
<dbReference type="InterPro" id="IPR057335">
    <property type="entry name" value="Beta-barrel_SelB"/>
</dbReference>
<organism evidence="11 12">
    <name type="scientific">Afipia felis</name>
    <name type="common">Cat scratch disease bacillus</name>
    <dbReference type="NCBI Taxonomy" id="1035"/>
    <lineage>
        <taxon>Bacteria</taxon>
        <taxon>Pseudomonadati</taxon>
        <taxon>Pseudomonadota</taxon>
        <taxon>Alphaproteobacteria</taxon>
        <taxon>Hyphomicrobiales</taxon>
        <taxon>Nitrobacteraceae</taxon>
        <taxon>Afipia</taxon>
    </lineage>
</organism>
<keyword evidence="5" id="KW-0648">Protein biosynthesis</keyword>
<dbReference type="InterPro" id="IPR009000">
    <property type="entry name" value="Transl_B-barrel_sf"/>
</dbReference>
<accession>A0A090MNA0</accession>
<dbReference type="SUPFAM" id="SSF50447">
    <property type="entry name" value="Translation proteins"/>
    <property type="match status" value="1"/>
</dbReference>
<dbReference type="PROSITE" id="PS51722">
    <property type="entry name" value="G_TR_2"/>
    <property type="match status" value="1"/>
</dbReference>
<sequence length="615" mass="65268">MTTHVVATAGHVDHGKSTLVRALTGMEPDRWEEERRRGLTIDLGFAWTTLPSGREVAFVDVPGHGRFIRNALAGLGTVPVVCFVVAADEGWSAQSSDHRDAIAALGISRGLIVVTKADRAPDLVAATIERAHSELAHTGLRGAPAVAVSAVQGTGLDHFRQALDDVLAKAPAPDASGRLRLWIDRSFSVSGAGTVATGTLVAGTLTKGDRLVVAGDGQEPRKVVVRALESRDAPADALRPMTRAAVNLRGVSAGDVRRGQALIAPDAWLMATEVDVRRIGGAALDEVPTQLTVHVGTATVPAQLRRFNAEHARITLDWPLPLIVGDRLLLRDPARHLVLGGVGVLDPDPPQLARRGDSARRGVALAAMPPEGDVLAKVAERGAVEVDYLHRIGLVGPDAAPPTGIRERSGWWVHLPTYDEWRGRLRALVEDDSQRDQLTPGVSQGAVRDALGPSAARFIDQLVEDASLEQHQGCVRLPRVRADLGRAEAGVTKLEARLLANPFLAPFGRRSRRPRPWYPRTGRGRERPAGVAFSRRCSAAAVRARTCETGTGAIAATLHHQSGTAGPGDQPPGGDPAAGVSGRTWLDAPDRRRPPRGGAVTGSENISSSKRKCPA</sequence>
<dbReference type="SUPFAM" id="SSF52540">
    <property type="entry name" value="P-loop containing nucleoside triphosphate hydrolases"/>
    <property type="match status" value="1"/>
</dbReference>
<dbReference type="Gene3D" id="2.40.30.10">
    <property type="entry name" value="Translation factors"/>
    <property type="match status" value="1"/>
</dbReference>
<dbReference type="GO" id="GO:0003924">
    <property type="term" value="F:GTPase activity"/>
    <property type="evidence" value="ECO:0007669"/>
    <property type="project" value="InterPro"/>
</dbReference>
<comment type="function">
    <text evidence="7">Translation factor necessary for the incorporation of selenocysteine into proteins. It probably replaces EF-Tu for the insertion of selenocysteine directed by the UGA codon. SelB binds GTP and GDP.</text>
</comment>
<dbReference type="InterPro" id="IPR004535">
    <property type="entry name" value="Transl_elong_SelB"/>
</dbReference>
<keyword evidence="4" id="KW-0547">Nucleotide-binding</keyword>
<dbReference type="GO" id="GO:0005737">
    <property type="term" value="C:cytoplasm"/>
    <property type="evidence" value="ECO:0007669"/>
    <property type="project" value="UniProtKB-SubCell"/>
</dbReference>
<feature type="domain" description="Tr-type G" evidence="10">
    <location>
        <begin position="1"/>
        <end position="172"/>
    </location>
</feature>
<dbReference type="AlphaFoldDB" id="A0A090MNA0"/>
<evidence type="ECO:0000256" key="1">
    <source>
        <dbReference type="ARBA" id="ARBA00004496"/>
    </source>
</evidence>
<evidence type="ECO:0000259" key="10">
    <source>
        <dbReference type="PROSITE" id="PS51722"/>
    </source>
</evidence>
<name>A0A090MNA0_AFIFE</name>
<dbReference type="InterPro" id="IPR050055">
    <property type="entry name" value="EF-Tu_GTPase"/>
</dbReference>
<dbReference type="Pfam" id="PF00009">
    <property type="entry name" value="GTP_EFTU"/>
    <property type="match status" value="1"/>
</dbReference>
<feature type="region of interest" description="Disordered" evidence="9">
    <location>
        <begin position="560"/>
        <end position="615"/>
    </location>
</feature>
<dbReference type="Pfam" id="PF03144">
    <property type="entry name" value="GTP_EFTU_D2"/>
    <property type="match status" value="1"/>
</dbReference>
<dbReference type="GO" id="GO:0003746">
    <property type="term" value="F:translation elongation factor activity"/>
    <property type="evidence" value="ECO:0007669"/>
    <property type="project" value="InterPro"/>
</dbReference>
<dbReference type="InterPro" id="IPR004161">
    <property type="entry name" value="EFTu-like_2"/>
</dbReference>
<evidence type="ECO:0000256" key="7">
    <source>
        <dbReference type="ARBA" id="ARBA00025526"/>
    </source>
</evidence>
<comment type="subcellular location">
    <subcellularLocation>
        <location evidence="1">Cytoplasm</location>
    </subcellularLocation>
</comment>
<dbReference type="Gene3D" id="3.40.50.300">
    <property type="entry name" value="P-loop containing nucleotide triphosphate hydrolases"/>
    <property type="match status" value="1"/>
</dbReference>
<dbReference type="Proteomes" id="UP000035762">
    <property type="component" value="Unassembled WGS sequence"/>
</dbReference>
<dbReference type="GO" id="GO:0005525">
    <property type="term" value="F:GTP binding"/>
    <property type="evidence" value="ECO:0007669"/>
    <property type="project" value="UniProtKB-KW"/>
</dbReference>
<dbReference type="CDD" id="cd04171">
    <property type="entry name" value="SelB"/>
    <property type="match status" value="1"/>
</dbReference>
<evidence type="ECO:0000256" key="2">
    <source>
        <dbReference type="ARBA" id="ARBA00015953"/>
    </source>
</evidence>
<dbReference type="GO" id="GO:0003723">
    <property type="term" value="F:RNA binding"/>
    <property type="evidence" value="ECO:0007669"/>
    <property type="project" value="InterPro"/>
</dbReference>
<dbReference type="RefSeq" id="WP_433994086.1">
    <property type="nucleotide sequence ID" value="NZ_CCAZ020000001.1"/>
</dbReference>
<evidence type="ECO:0000256" key="8">
    <source>
        <dbReference type="ARBA" id="ARBA00031615"/>
    </source>
</evidence>
<reference evidence="11 12" key="1">
    <citation type="journal article" date="2014" name="Genome Announc.">
        <title>Genome Sequence of Afipia felis Strain 76713, Isolated in Hospital Water Using an Amoeba Co-Culture Procedure.</title>
        <authorList>
            <person name="Benamar S."/>
            <person name="La Scola B."/>
            <person name="Croce O."/>
        </authorList>
    </citation>
    <scope>NUCLEOTIDE SEQUENCE [LARGE SCALE GENOMIC DNA]</scope>
    <source>
        <strain evidence="11 12">76713</strain>
    </source>
</reference>
<proteinExistence type="predicted"/>
<comment type="caution">
    <text evidence="11">The sequence shown here is derived from an EMBL/GenBank/DDBJ whole genome shotgun (WGS) entry which is preliminary data.</text>
</comment>
<dbReference type="EMBL" id="CCAZ020000001">
    <property type="protein sequence ID" value="CEG07757.1"/>
    <property type="molecule type" value="Genomic_DNA"/>
</dbReference>
<keyword evidence="3" id="KW-0963">Cytoplasm</keyword>
<gene>
    <name evidence="11" type="primary">selB</name>
    <name evidence="11" type="ORF">BN961_01159</name>
</gene>
<evidence type="ECO:0000313" key="12">
    <source>
        <dbReference type="Proteomes" id="UP000035762"/>
    </source>
</evidence>
<dbReference type="PANTHER" id="PTHR43721:SF22">
    <property type="entry name" value="ELONGATION FACTOR TU, MITOCHONDRIAL"/>
    <property type="match status" value="1"/>
</dbReference>
<dbReference type="PANTHER" id="PTHR43721">
    <property type="entry name" value="ELONGATION FACTOR TU-RELATED"/>
    <property type="match status" value="1"/>
</dbReference>
<dbReference type="GO" id="GO:0001514">
    <property type="term" value="P:selenocysteine incorporation"/>
    <property type="evidence" value="ECO:0007669"/>
    <property type="project" value="InterPro"/>
</dbReference>
<protein>
    <recommendedName>
        <fullName evidence="2">Selenocysteine-specific elongation factor</fullName>
    </recommendedName>
    <alternativeName>
        <fullName evidence="8">SelB translation factor</fullName>
    </alternativeName>
</protein>
<feature type="region of interest" description="Disordered" evidence="9">
    <location>
        <begin position="509"/>
        <end position="529"/>
    </location>
</feature>
<keyword evidence="12" id="KW-1185">Reference proteome</keyword>
<evidence type="ECO:0000256" key="9">
    <source>
        <dbReference type="SAM" id="MobiDB-lite"/>
    </source>
</evidence>
<keyword evidence="6" id="KW-0342">GTP-binding</keyword>
<evidence type="ECO:0000256" key="5">
    <source>
        <dbReference type="ARBA" id="ARBA00022917"/>
    </source>
</evidence>
<dbReference type="InterPro" id="IPR027417">
    <property type="entry name" value="P-loop_NTPase"/>
</dbReference>
<evidence type="ECO:0000256" key="4">
    <source>
        <dbReference type="ARBA" id="ARBA00022741"/>
    </source>
</evidence>